<name>Q21TH4_ALBFT</name>
<evidence type="ECO:0000313" key="2">
    <source>
        <dbReference type="Proteomes" id="UP000008332"/>
    </source>
</evidence>
<dbReference type="InterPro" id="IPR016181">
    <property type="entry name" value="Acyl_CoA_acyltransferase"/>
</dbReference>
<reference evidence="2" key="1">
    <citation type="submission" date="2006-02" db="EMBL/GenBank/DDBJ databases">
        <title>Complete sequence of chromosome of Rhodoferax ferrireducens DSM 15236.</title>
        <authorList>
            <person name="Copeland A."/>
            <person name="Lucas S."/>
            <person name="Lapidus A."/>
            <person name="Barry K."/>
            <person name="Detter J.C."/>
            <person name="Glavina del Rio T."/>
            <person name="Hammon N."/>
            <person name="Israni S."/>
            <person name="Pitluck S."/>
            <person name="Brettin T."/>
            <person name="Bruce D."/>
            <person name="Han C."/>
            <person name="Tapia R."/>
            <person name="Gilna P."/>
            <person name="Kiss H."/>
            <person name="Schmutz J."/>
            <person name="Larimer F."/>
            <person name="Land M."/>
            <person name="Kyrpides N."/>
            <person name="Ivanova N."/>
            <person name="Richardson P."/>
        </authorList>
    </citation>
    <scope>NUCLEOTIDE SEQUENCE [LARGE SCALE GENOMIC DNA]</scope>
    <source>
        <strain evidence="2">ATCC BAA-621 / DSM 15236 / T118</strain>
    </source>
</reference>
<dbReference type="HOGENOM" id="CLU_072758_0_0_4"/>
<dbReference type="Proteomes" id="UP000008332">
    <property type="component" value="Chromosome"/>
</dbReference>
<gene>
    <name evidence="1" type="ordered locus">Rfer_3220</name>
</gene>
<dbReference type="eggNOG" id="COG3916">
    <property type="taxonomic scope" value="Bacteria"/>
</dbReference>
<dbReference type="SUPFAM" id="SSF55729">
    <property type="entry name" value="Acyl-CoA N-acyltransferases (Nat)"/>
    <property type="match status" value="1"/>
</dbReference>
<proteinExistence type="predicted"/>
<keyword evidence="2" id="KW-1185">Reference proteome</keyword>
<sequence length="241" mass="27550">MTTSLIDHAEFAPLFHSCEVIQGRDNALMQRVFELRFQVYCLERGFLPAANYPDGCEIDEYDAASAHFCAFNLRRELVGYVRLVPPDLTQSFPFQSHCSDLLEGAALAPPSQAAEISRLMVRSDYRRRRGDVLEGVTVDEDPARVVHELRDHSPQILLSLYRQMYAFSLAHGVHYWYAAMERLLARALNQMNFAFRQIGPPSDYYGVVAPYLGALHELEAHLEQRNPALMAWMQKPENMDV</sequence>
<dbReference type="AlphaFoldDB" id="Q21TH4"/>
<organism evidence="1 2">
    <name type="scientific">Albidiferax ferrireducens (strain ATCC BAA-621 / DSM 15236 / T118)</name>
    <name type="common">Rhodoferax ferrireducens</name>
    <dbReference type="NCBI Taxonomy" id="338969"/>
    <lineage>
        <taxon>Bacteria</taxon>
        <taxon>Pseudomonadati</taxon>
        <taxon>Pseudomonadota</taxon>
        <taxon>Betaproteobacteria</taxon>
        <taxon>Burkholderiales</taxon>
        <taxon>Comamonadaceae</taxon>
        <taxon>Rhodoferax</taxon>
    </lineage>
</organism>
<dbReference type="STRING" id="338969.Rfer_3220"/>
<dbReference type="Gene3D" id="3.40.630.30">
    <property type="match status" value="1"/>
</dbReference>
<accession>Q21TH4</accession>
<dbReference type="NCBIfam" id="TIGR03694">
    <property type="entry name" value="exosort_acyl"/>
    <property type="match status" value="1"/>
</dbReference>
<dbReference type="KEGG" id="rfr:Rfer_3220"/>
<dbReference type="EMBL" id="CP000267">
    <property type="protein sequence ID" value="ABD70929.1"/>
    <property type="molecule type" value="Genomic_DNA"/>
</dbReference>
<protein>
    <recommendedName>
        <fullName evidence="3">PEP-CTERM/exosortase system-associated acyltransferase</fullName>
    </recommendedName>
</protein>
<dbReference type="Pfam" id="PF13444">
    <property type="entry name" value="Acetyltransf_5"/>
    <property type="match status" value="1"/>
</dbReference>
<dbReference type="InterPro" id="IPR022484">
    <property type="entry name" value="PEP-CTERM/exosrtase_acylTfrase"/>
</dbReference>
<evidence type="ECO:0008006" key="3">
    <source>
        <dbReference type="Google" id="ProtNLM"/>
    </source>
</evidence>
<dbReference type="OrthoDB" id="582214at2"/>
<evidence type="ECO:0000313" key="1">
    <source>
        <dbReference type="EMBL" id="ABD70929.1"/>
    </source>
</evidence>
<dbReference type="RefSeq" id="WP_011465492.1">
    <property type="nucleotide sequence ID" value="NC_007908.1"/>
</dbReference>